<dbReference type="SMART" id="SM01329">
    <property type="entry name" value="Iso_dh"/>
    <property type="match status" value="1"/>
</dbReference>
<keyword evidence="5" id="KW-0479">Metal-binding</keyword>
<evidence type="ECO:0000256" key="7">
    <source>
        <dbReference type="ARBA" id="ARBA00023027"/>
    </source>
</evidence>
<dbReference type="InterPro" id="IPR024084">
    <property type="entry name" value="IsoPropMal-DH-like_dom"/>
</dbReference>
<dbReference type="PANTHER" id="PTHR43275:SF1">
    <property type="entry name" value="D-MALATE DEHYDROGENASE [DECARBOXYLATING]"/>
    <property type="match status" value="1"/>
</dbReference>
<dbReference type="RefSeq" id="WP_340270627.1">
    <property type="nucleotide sequence ID" value="NZ_JBBEOG010000007.1"/>
</dbReference>
<evidence type="ECO:0000259" key="10">
    <source>
        <dbReference type="SMART" id="SM01329"/>
    </source>
</evidence>
<comment type="cofactor">
    <cofactor evidence="1">
        <name>Mn(2+)</name>
        <dbReference type="ChEBI" id="CHEBI:29035"/>
    </cofactor>
</comment>
<feature type="domain" description="Isopropylmalate dehydrogenase-like" evidence="10">
    <location>
        <begin position="10"/>
        <end position="351"/>
    </location>
</feature>
<evidence type="ECO:0000256" key="1">
    <source>
        <dbReference type="ARBA" id="ARBA00001936"/>
    </source>
</evidence>
<evidence type="ECO:0000256" key="5">
    <source>
        <dbReference type="ARBA" id="ARBA00022723"/>
    </source>
</evidence>
<comment type="catalytic activity">
    <reaction evidence="9">
        <text>(R)-malate + NAD(+) = pyruvate + CO2 + NADH</text>
        <dbReference type="Rhea" id="RHEA:18365"/>
        <dbReference type="ChEBI" id="CHEBI:15361"/>
        <dbReference type="ChEBI" id="CHEBI:15588"/>
        <dbReference type="ChEBI" id="CHEBI:16526"/>
        <dbReference type="ChEBI" id="CHEBI:57540"/>
        <dbReference type="ChEBI" id="CHEBI:57945"/>
        <dbReference type="EC" id="1.1.1.83"/>
    </reaction>
</comment>
<dbReference type="InterPro" id="IPR011829">
    <property type="entry name" value="TTC_DH"/>
</dbReference>
<sequence length="362" mass="38776">MTDVPTARYSVAVLPGDGIGQEVVPAAIEVVEAVASLHGFTVDFREYPWSCAYYQQHGVMMPSDGLALLARHDAILLGAVGDPSVPDHVSLWGLLVPIRRAFDQYVNLRPAVLLPGVRSPLRDTGAGIDILVVRENSEGEYSQVGGRMFPGTPHEAAVQQAVFSRRGTERVIEYAVEQARRRSGRLTSATKSNGIIHSMTFWDEVFRDVMDRHPDVSGRLVHVDALAARFVSHPHELDVVVGSNLFGDILTDIGAVVVGSMGMAPSANLNPERTAPSMFEPVHGSAPDIAGRGTANPVGQIWSAALMLEHLGEPEAGETVLGAVRRVLEDGEVRTPDLSGTATTRDMTDAVLGALRSVAVAR</sequence>
<evidence type="ECO:0000256" key="8">
    <source>
        <dbReference type="ARBA" id="ARBA00023211"/>
    </source>
</evidence>
<dbReference type="GO" id="GO:0009027">
    <property type="term" value="F:tartrate dehydrogenase activity"/>
    <property type="evidence" value="ECO:0007669"/>
    <property type="project" value="UniProtKB-EC"/>
</dbReference>
<keyword evidence="6 11" id="KW-0560">Oxidoreductase</keyword>
<evidence type="ECO:0000313" key="11">
    <source>
        <dbReference type="EMBL" id="MFC5381198.1"/>
    </source>
</evidence>
<name>A0ABW0GNR5_9MICO</name>
<dbReference type="NCBIfam" id="NF006048">
    <property type="entry name" value="PRK08194.1"/>
    <property type="match status" value="1"/>
</dbReference>
<dbReference type="PANTHER" id="PTHR43275">
    <property type="entry name" value="D-MALATE DEHYDROGENASE [DECARBOXYLATING]"/>
    <property type="match status" value="1"/>
</dbReference>
<dbReference type="SUPFAM" id="SSF53659">
    <property type="entry name" value="Isocitrate/Isopropylmalate dehydrogenase-like"/>
    <property type="match status" value="1"/>
</dbReference>
<evidence type="ECO:0000256" key="9">
    <source>
        <dbReference type="ARBA" id="ARBA00049301"/>
    </source>
</evidence>
<dbReference type="InterPro" id="IPR050501">
    <property type="entry name" value="ICDH/IPMDH"/>
</dbReference>
<dbReference type="Proteomes" id="UP001596122">
    <property type="component" value="Unassembled WGS sequence"/>
</dbReference>
<accession>A0ABW0GNR5</accession>
<evidence type="ECO:0000256" key="6">
    <source>
        <dbReference type="ARBA" id="ARBA00023002"/>
    </source>
</evidence>
<evidence type="ECO:0000256" key="2">
    <source>
        <dbReference type="ARBA" id="ARBA00001946"/>
    </source>
</evidence>
<dbReference type="EMBL" id="JBHSLD010000009">
    <property type="protein sequence ID" value="MFC5381198.1"/>
    <property type="molecule type" value="Genomic_DNA"/>
</dbReference>
<evidence type="ECO:0000256" key="3">
    <source>
        <dbReference type="ARBA" id="ARBA00007769"/>
    </source>
</evidence>
<dbReference type="PROSITE" id="PS00470">
    <property type="entry name" value="IDH_IMDH"/>
    <property type="match status" value="1"/>
</dbReference>
<evidence type="ECO:0000313" key="12">
    <source>
        <dbReference type="Proteomes" id="UP001596122"/>
    </source>
</evidence>
<evidence type="ECO:0000256" key="4">
    <source>
        <dbReference type="ARBA" id="ARBA00013126"/>
    </source>
</evidence>
<organism evidence="11 12">
    <name type="scientific">Aquipuribacter nitratireducens</name>
    <dbReference type="NCBI Taxonomy" id="650104"/>
    <lineage>
        <taxon>Bacteria</taxon>
        <taxon>Bacillati</taxon>
        <taxon>Actinomycetota</taxon>
        <taxon>Actinomycetes</taxon>
        <taxon>Micrococcales</taxon>
        <taxon>Intrasporangiaceae</taxon>
        <taxon>Aquipuribacter</taxon>
    </lineage>
</organism>
<protein>
    <recommendedName>
        <fullName evidence="4">D-malate dehydrogenase (decarboxylating)</fullName>
        <ecNumber evidence="4">1.1.1.83</ecNumber>
    </recommendedName>
</protein>
<comment type="cofactor">
    <cofactor evidence="2">
        <name>Mg(2+)</name>
        <dbReference type="ChEBI" id="CHEBI:18420"/>
    </cofactor>
</comment>
<keyword evidence="12" id="KW-1185">Reference proteome</keyword>
<reference evidence="12" key="1">
    <citation type="journal article" date="2019" name="Int. J. Syst. Evol. Microbiol.">
        <title>The Global Catalogue of Microorganisms (GCM) 10K type strain sequencing project: providing services to taxonomists for standard genome sequencing and annotation.</title>
        <authorList>
            <consortium name="The Broad Institute Genomics Platform"/>
            <consortium name="The Broad Institute Genome Sequencing Center for Infectious Disease"/>
            <person name="Wu L."/>
            <person name="Ma J."/>
        </authorList>
    </citation>
    <scope>NUCLEOTIDE SEQUENCE [LARGE SCALE GENOMIC DNA]</scope>
    <source>
        <strain evidence="12">CCUG 43114</strain>
    </source>
</reference>
<keyword evidence="8" id="KW-0464">Manganese</keyword>
<dbReference type="InterPro" id="IPR019818">
    <property type="entry name" value="IsoCit/isopropylmalate_DH_CS"/>
</dbReference>
<dbReference type="EC" id="1.1.1.83" evidence="4"/>
<proteinExistence type="inferred from homology"/>
<comment type="similarity">
    <text evidence="3">Belongs to the isocitrate and isopropylmalate dehydrogenases family.</text>
</comment>
<keyword evidence="7" id="KW-0520">NAD</keyword>
<dbReference type="Gene3D" id="3.40.718.10">
    <property type="entry name" value="Isopropylmalate Dehydrogenase"/>
    <property type="match status" value="1"/>
</dbReference>
<comment type="caution">
    <text evidence="11">The sequence shown here is derived from an EMBL/GenBank/DDBJ whole genome shotgun (WGS) entry which is preliminary data.</text>
</comment>
<dbReference type="NCBIfam" id="TIGR02089">
    <property type="entry name" value="TTC"/>
    <property type="match status" value="1"/>
</dbReference>
<dbReference type="Pfam" id="PF00180">
    <property type="entry name" value="Iso_dh"/>
    <property type="match status" value="1"/>
</dbReference>
<gene>
    <name evidence="11" type="ORF">ACFPJ6_10375</name>
</gene>